<dbReference type="FunFam" id="1.20.1250.20:FF:000001">
    <property type="entry name" value="Dicarboxylate MFS transporter"/>
    <property type="match status" value="1"/>
</dbReference>
<evidence type="ECO:0000256" key="10">
    <source>
        <dbReference type="ARBA" id="ARBA00039918"/>
    </source>
</evidence>
<evidence type="ECO:0000256" key="4">
    <source>
        <dbReference type="ARBA" id="ARBA00022475"/>
    </source>
</evidence>
<name>M2YC75_9NOCA</name>
<evidence type="ECO:0000256" key="6">
    <source>
        <dbReference type="ARBA" id="ARBA00022847"/>
    </source>
</evidence>
<dbReference type="PATRIC" id="fig|1278076.4.peg.4231"/>
<comment type="caution">
    <text evidence="13">The sequence shown here is derived from an EMBL/GenBank/DDBJ whole genome shotgun (WGS) entry which is preliminary data.</text>
</comment>
<dbReference type="Proteomes" id="UP000011731">
    <property type="component" value="Unassembled WGS sequence"/>
</dbReference>
<evidence type="ECO:0000313" key="14">
    <source>
        <dbReference type="Proteomes" id="UP000011731"/>
    </source>
</evidence>
<organism evidence="13 14">
    <name type="scientific">Rhodococcus ruber BKS 20-38</name>
    <dbReference type="NCBI Taxonomy" id="1278076"/>
    <lineage>
        <taxon>Bacteria</taxon>
        <taxon>Bacillati</taxon>
        <taxon>Actinomycetota</taxon>
        <taxon>Actinomycetes</taxon>
        <taxon>Mycobacteriales</taxon>
        <taxon>Nocardiaceae</taxon>
        <taxon>Rhodococcus</taxon>
    </lineage>
</organism>
<dbReference type="Gene3D" id="1.20.1250.20">
    <property type="entry name" value="MFS general substrate transporter like domains"/>
    <property type="match status" value="2"/>
</dbReference>
<keyword evidence="8 11" id="KW-0472">Membrane</keyword>
<comment type="subcellular location">
    <subcellularLocation>
        <location evidence="1">Cell membrane</location>
        <topology evidence="1">Multi-pass membrane protein</topology>
    </subcellularLocation>
</comment>
<dbReference type="InterPro" id="IPR051084">
    <property type="entry name" value="H+-coupled_symporters"/>
</dbReference>
<comment type="similarity">
    <text evidence="2">Belongs to the major facilitator superfamily. Metabolite:H+ Symporter (MHS) family (TC 2.A.1.6) family.</text>
</comment>
<evidence type="ECO:0000256" key="3">
    <source>
        <dbReference type="ARBA" id="ARBA00022448"/>
    </source>
</evidence>
<accession>M2YC75</accession>
<dbReference type="GO" id="GO:0015293">
    <property type="term" value="F:symporter activity"/>
    <property type="evidence" value="ECO:0007669"/>
    <property type="project" value="UniProtKB-KW"/>
</dbReference>
<reference evidence="13 14" key="1">
    <citation type="journal article" date="2013" name="Genome Announc.">
        <title>Draft Genome Sequence of Rhodococcus ruber Strain BKS 20-38.</title>
        <authorList>
            <person name="Bala M."/>
            <person name="Kumar S."/>
            <person name="Raghava G.P."/>
            <person name="Mayilraj S."/>
        </authorList>
    </citation>
    <scope>NUCLEOTIDE SEQUENCE [LARGE SCALE GENOMIC DNA]</scope>
    <source>
        <strain evidence="13 14">BKS 20-38</strain>
    </source>
</reference>
<feature type="domain" description="Major facilitator superfamily (MFS) profile" evidence="12">
    <location>
        <begin position="1"/>
        <end position="413"/>
    </location>
</feature>
<proteinExistence type="inferred from homology"/>
<feature type="transmembrane region" description="Helical" evidence="11">
    <location>
        <begin position="223"/>
        <end position="248"/>
    </location>
</feature>
<feature type="transmembrane region" description="Helical" evidence="11">
    <location>
        <begin position="320"/>
        <end position="342"/>
    </location>
</feature>
<gene>
    <name evidence="13" type="ORF">G352_20566</name>
</gene>
<evidence type="ECO:0000256" key="1">
    <source>
        <dbReference type="ARBA" id="ARBA00004651"/>
    </source>
</evidence>
<feature type="transmembrane region" description="Helical" evidence="11">
    <location>
        <begin position="293"/>
        <end position="314"/>
    </location>
</feature>
<feature type="transmembrane region" description="Helical" evidence="11">
    <location>
        <begin position="260"/>
        <end position="281"/>
    </location>
</feature>
<keyword evidence="3" id="KW-0813">Transport</keyword>
<dbReference type="PANTHER" id="PTHR43528:SF1">
    <property type="entry name" value="ALPHA-KETOGLUTARATE PERMEASE"/>
    <property type="match status" value="1"/>
</dbReference>
<keyword evidence="14" id="KW-1185">Reference proteome</keyword>
<feature type="transmembrane region" description="Helical" evidence="11">
    <location>
        <begin position="173"/>
        <end position="192"/>
    </location>
</feature>
<feature type="transmembrane region" description="Helical" evidence="11">
    <location>
        <begin position="386"/>
        <end position="405"/>
    </location>
</feature>
<evidence type="ECO:0000256" key="5">
    <source>
        <dbReference type="ARBA" id="ARBA00022692"/>
    </source>
</evidence>
<evidence type="ECO:0000259" key="12">
    <source>
        <dbReference type="PROSITE" id="PS50850"/>
    </source>
</evidence>
<sequence length="431" mass="45721">MTIAATVGNTVETYDYAVYGFLATVLAHLFFPEATPGVALLSTFAIFGAAFVVRPLGSFVFGPLADRIGRRNTLIITLILMAVVTPLIGLLPTAESIGIAAPILLVILRLLQGLAAGGEFSAAVIYAAEFSPHNVRGRMAGRVQFGSIAGFLLAALVVLAVNATLTSEQLSSWGWRLPFLLALPMGLIGLYMRSKLGETPEYSALESREETSETPTRDAFTHFWPLVVLIFLIGSLHMIGIYMVYTYLQTYIISLDYTRTQATFVTVISLIIGLCLIPVGGRITDRWGRWRPLLTICIAVILVSYPLFAALAHAGSIGTVLLFAVLLSVGPVLYSAIVPVTYVEVVPAQVRGTIFAVGYGLVAAILGGTALPLSQFLVNITGNGQAPVFILIASAALSAVAALWVRRVLAAQPPLMAADLATTAKNAAAPS</sequence>
<evidence type="ECO:0000256" key="9">
    <source>
        <dbReference type="ARBA" id="ARBA00037295"/>
    </source>
</evidence>
<dbReference type="InterPro" id="IPR036259">
    <property type="entry name" value="MFS_trans_sf"/>
</dbReference>
<dbReference type="InterPro" id="IPR005829">
    <property type="entry name" value="Sugar_transporter_CS"/>
</dbReference>
<dbReference type="AlphaFoldDB" id="M2YC75"/>
<keyword evidence="4" id="KW-1003">Cell membrane</keyword>
<keyword evidence="6" id="KW-0769">Symport</keyword>
<dbReference type="PROSITE" id="PS00217">
    <property type="entry name" value="SUGAR_TRANSPORT_2"/>
    <property type="match status" value="1"/>
</dbReference>
<comment type="function">
    <text evidence="9">May be a proton symporter involved in the uptake of osmolytes such as proline and glycine betaine.</text>
</comment>
<dbReference type="InterPro" id="IPR020846">
    <property type="entry name" value="MFS_dom"/>
</dbReference>
<evidence type="ECO:0000256" key="2">
    <source>
        <dbReference type="ARBA" id="ARBA00008240"/>
    </source>
</evidence>
<evidence type="ECO:0000256" key="11">
    <source>
        <dbReference type="SAM" id="Phobius"/>
    </source>
</evidence>
<dbReference type="PANTHER" id="PTHR43528">
    <property type="entry name" value="ALPHA-KETOGLUTARATE PERMEASE"/>
    <property type="match status" value="1"/>
</dbReference>
<dbReference type="InterPro" id="IPR011701">
    <property type="entry name" value="MFS"/>
</dbReference>
<protein>
    <recommendedName>
        <fullName evidence="10">Putative proline/betaine transporter</fullName>
    </recommendedName>
</protein>
<keyword evidence="7 11" id="KW-1133">Transmembrane helix</keyword>
<dbReference type="SUPFAM" id="SSF103473">
    <property type="entry name" value="MFS general substrate transporter"/>
    <property type="match status" value="1"/>
</dbReference>
<dbReference type="EMBL" id="AOEX01000066">
    <property type="protein sequence ID" value="EME59210.1"/>
    <property type="molecule type" value="Genomic_DNA"/>
</dbReference>
<feature type="transmembrane region" description="Helical" evidence="11">
    <location>
        <begin position="354"/>
        <end position="374"/>
    </location>
</feature>
<evidence type="ECO:0000256" key="8">
    <source>
        <dbReference type="ARBA" id="ARBA00023136"/>
    </source>
</evidence>
<feature type="transmembrane region" description="Helical" evidence="11">
    <location>
        <begin position="140"/>
        <end position="161"/>
    </location>
</feature>
<keyword evidence="5 11" id="KW-0812">Transmembrane</keyword>
<feature type="transmembrane region" description="Helical" evidence="11">
    <location>
        <begin position="103"/>
        <end position="128"/>
    </location>
</feature>
<dbReference type="Pfam" id="PF07690">
    <property type="entry name" value="MFS_1"/>
    <property type="match status" value="1"/>
</dbReference>
<feature type="transmembrane region" description="Helical" evidence="11">
    <location>
        <begin position="73"/>
        <end position="91"/>
    </location>
</feature>
<evidence type="ECO:0000256" key="7">
    <source>
        <dbReference type="ARBA" id="ARBA00022989"/>
    </source>
</evidence>
<feature type="transmembrane region" description="Helical" evidence="11">
    <location>
        <begin position="38"/>
        <end position="61"/>
    </location>
</feature>
<evidence type="ECO:0000313" key="13">
    <source>
        <dbReference type="EMBL" id="EME59210.1"/>
    </source>
</evidence>
<dbReference type="GO" id="GO:0005886">
    <property type="term" value="C:plasma membrane"/>
    <property type="evidence" value="ECO:0007669"/>
    <property type="project" value="UniProtKB-SubCell"/>
</dbReference>
<dbReference type="PROSITE" id="PS50850">
    <property type="entry name" value="MFS"/>
    <property type="match status" value="1"/>
</dbReference>